<organism evidence="6 7">
    <name type="scientific">Fusarium sporotrichioides</name>
    <dbReference type="NCBI Taxonomy" id="5514"/>
    <lineage>
        <taxon>Eukaryota</taxon>
        <taxon>Fungi</taxon>
        <taxon>Dikarya</taxon>
        <taxon>Ascomycota</taxon>
        <taxon>Pezizomycotina</taxon>
        <taxon>Sordariomycetes</taxon>
        <taxon>Hypocreomycetidae</taxon>
        <taxon>Hypocreales</taxon>
        <taxon>Nectriaceae</taxon>
        <taxon>Fusarium</taxon>
    </lineage>
</organism>
<dbReference type="GO" id="GO:0006351">
    <property type="term" value="P:DNA-templated transcription"/>
    <property type="evidence" value="ECO:0007669"/>
    <property type="project" value="InterPro"/>
</dbReference>
<keyword evidence="7" id="KW-1185">Reference proteome</keyword>
<dbReference type="PROSITE" id="PS50297">
    <property type="entry name" value="ANK_REP_REGION"/>
    <property type="match status" value="2"/>
</dbReference>
<protein>
    <submittedName>
        <fullName evidence="6">Uncharacterized protein</fullName>
    </submittedName>
</protein>
<feature type="domain" description="Single-strand DNA deaminase toxin A-like C-terminal" evidence="5">
    <location>
        <begin position="375"/>
        <end position="434"/>
    </location>
</feature>
<dbReference type="InterPro" id="IPR002110">
    <property type="entry name" value="Ankyrin_rpt"/>
</dbReference>
<dbReference type="STRING" id="5514.A0A395S8I5"/>
<dbReference type="Proteomes" id="UP000266152">
    <property type="component" value="Unassembled WGS sequence"/>
</dbReference>
<dbReference type="Gene3D" id="1.25.40.20">
    <property type="entry name" value="Ankyrin repeat-containing domain"/>
    <property type="match status" value="1"/>
</dbReference>
<dbReference type="PANTHER" id="PTHR31668">
    <property type="entry name" value="GLUCOSE TRANSPORT TRANSCRIPTION REGULATOR RGT1-RELATED-RELATED"/>
    <property type="match status" value="1"/>
</dbReference>
<dbReference type="SUPFAM" id="SSF48403">
    <property type="entry name" value="Ankyrin repeat"/>
    <property type="match status" value="1"/>
</dbReference>
<dbReference type="GO" id="GO:0001080">
    <property type="term" value="P:nitrogen catabolite activation of transcription from RNA polymerase II promoter"/>
    <property type="evidence" value="ECO:0007669"/>
    <property type="project" value="TreeGrafter"/>
</dbReference>
<feature type="region of interest" description="Disordered" evidence="3">
    <location>
        <begin position="510"/>
        <end position="533"/>
    </location>
</feature>
<evidence type="ECO:0000313" key="7">
    <source>
        <dbReference type="Proteomes" id="UP000266152"/>
    </source>
</evidence>
<dbReference type="Pfam" id="PF12796">
    <property type="entry name" value="Ank_2"/>
    <property type="match status" value="1"/>
</dbReference>
<keyword evidence="2" id="KW-0040">ANK repeat</keyword>
<keyword evidence="1" id="KW-0539">Nucleus</keyword>
<name>A0A395S8I5_FUSSP</name>
<dbReference type="InterPro" id="IPR036770">
    <property type="entry name" value="Ankyrin_rpt-contain_sf"/>
</dbReference>
<dbReference type="Pfam" id="PF24120">
    <property type="entry name" value="SsdA_C"/>
    <property type="match status" value="1"/>
</dbReference>
<feature type="repeat" description="ANK" evidence="2">
    <location>
        <begin position="226"/>
        <end position="252"/>
    </location>
</feature>
<feature type="repeat" description="ANK" evidence="2">
    <location>
        <begin position="193"/>
        <end position="225"/>
    </location>
</feature>
<evidence type="ECO:0000256" key="1">
    <source>
        <dbReference type="ARBA" id="ARBA00023242"/>
    </source>
</evidence>
<dbReference type="GO" id="GO:0003677">
    <property type="term" value="F:DNA binding"/>
    <property type="evidence" value="ECO:0007669"/>
    <property type="project" value="InterPro"/>
</dbReference>
<dbReference type="EMBL" id="PXOF01000067">
    <property type="protein sequence ID" value="RGP68721.1"/>
    <property type="molecule type" value="Genomic_DNA"/>
</dbReference>
<dbReference type="Pfam" id="PF04082">
    <property type="entry name" value="Fungal_trans"/>
    <property type="match status" value="1"/>
</dbReference>
<dbReference type="GO" id="GO:0005634">
    <property type="term" value="C:nucleus"/>
    <property type="evidence" value="ECO:0007669"/>
    <property type="project" value="TreeGrafter"/>
</dbReference>
<dbReference type="PROSITE" id="PS50088">
    <property type="entry name" value="ANK_REPEAT"/>
    <property type="match status" value="2"/>
</dbReference>
<proteinExistence type="predicted"/>
<evidence type="ECO:0000259" key="5">
    <source>
        <dbReference type="Pfam" id="PF24120"/>
    </source>
</evidence>
<dbReference type="GO" id="GO:0008270">
    <property type="term" value="F:zinc ion binding"/>
    <property type="evidence" value="ECO:0007669"/>
    <property type="project" value="InterPro"/>
</dbReference>
<dbReference type="InterPro" id="IPR057517">
    <property type="entry name" value="SsdA-like_C"/>
</dbReference>
<comment type="caution">
    <text evidence="6">The sequence shown here is derived from an EMBL/GenBank/DDBJ whole genome shotgun (WGS) entry which is preliminary data.</text>
</comment>
<dbReference type="PANTHER" id="PTHR31668:SF4">
    <property type="entry name" value="TRANSCRIPTIONAL ACTIVATOR PROTEIN DAL81"/>
    <property type="match status" value="1"/>
</dbReference>
<evidence type="ECO:0000259" key="4">
    <source>
        <dbReference type="Pfam" id="PF04082"/>
    </source>
</evidence>
<sequence>MTHFSKYKADVIWWDSSSMYIRCPHCDKIHRHGFSGNYHVRHRRAPHCENYESYSIFFPSAGLYEIDSSRGLYVRAGADPAAYFAQFDPTPKVDVSNRRKWTEAREEVEIEGIDFRFNRLKLTVSNMVLGELQNVRSYLETSQEKDLFLHGVDAFTIRYHRVDEGDASGNILEDNQDESQEGTEKEIEETTTMGETALHMAACEQYPEMVKLLLEFGANPNLRSVDGRTPLMEAALWGRLENVKCLLSYGANKSITCIRQGKSLRAIDFAADTRENGEERYDRSGDKDQVYKEVTHERNLDRVAIARELYDEVEGEQNRDTATFSHLNGFALTTIRDGRNIISLLANFDVPNRYKTIGILFRGDIIDKSGFPPVAAMSGWAHQSGLEHNVQIQGRTWTDEVFRLCQLVGHQLPADAKDQGRHGQFNACHAEKQLTAYFISKHVFLSGNSAMDDFGMSSLSLDTSQRDWELQDRLDELRKVIPPEKLQRGTILVSRTHGRVCTFLEAARPRKRQRAANEETSGPAVEEFVDSVSPSSEIMASERETASPASIAPFSDIDMQFFQDLNIDGAEYQFMFQTPDNNSLITESGPADNPSGGIYPLLDGNQDLHPEILGPTGDMDPYLLRHYRTDDNGTLKFKQLAIRSVTSNPPMQFVIPHASLFMQSRQEAGHQPVRTSDAREQLEKTIPQNIGKTLIRLYQKFVAPHYPIFSDESPPDTATSSPCLLAAIYSISLPFAMYDDHLCIDMAYDPPDAKALAELINTGVASEIHSPNIATVQTLFLLVVRPSSNPLVSDASYRWTNMGILVSAAINIGLQLDPKTWNIPSAQASARCRLSFFIYALDKWLAAALGRTPYVTRSNWLVDELTVEDNHSSGLDASQWTHMMTFSAITTHLAATLDRLYSLRSPAADQISYIKSMMKGLSNISDRNVRDNAELEETTHDSPTPLIVNELGHHYIQLLALRAAVHSQPCQDSTTETPGQDTDPRTCFQVALEGFLKFVNNLKTEGAARHWPPWCQGAFSSLSFAVLFMFVSSRTVEEASTWLQLLLSIRKQLRLKASTLEVLRLGLLRIDAIFWRGIDNVLKLEPHVKLALDTLQTA</sequence>
<evidence type="ECO:0000256" key="2">
    <source>
        <dbReference type="PROSITE-ProRule" id="PRU00023"/>
    </source>
</evidence>
<dbReference type="InterPro" id="IPR007219">
    <property type="entry name" value="XnlR_reg_dom"/>
</dbReference>
<accession>A0A395S8I5</accession>
<reference evidence="6 7" key="1">
    <citation type="journal article" date="2018" name="PLoS Pathog.">
        <title>Evolution of structural diversity of trichothecenes, a family of toxins produced by plant pathogenic and entomopathogenic fungi.</title>
        <authorList>
            <person name="Proctor R.H."/>
            <person name="McCormick S.P."/>
            <person name="Kim H.S."/>
            <person name="Cardoza R.E."/>
            <person name="Stanley A.M."/>
            <person name="Lindo L."/>
            <person name="Kelly A."/>
            <person name="Brown D.W."/>
            <person name="Lee T."/>
            <person name="Vaughan M.M."/>
            <person name="Alexander N.J."/>
            <person name="Busman M."/>
            <person name="Gutierrez S."/>
        </authorList>
    </citation>
    <scope>NUCLEOTIDE SEQUENCE [LARGE SCALE GENOMIC DNA]</scope>
    <source>
        <strain evidence="6 7">NRRL 3299</strain>
    </source>
</reference>
<dbReference type="InterPro" id="IPR050797">
    <property type="entry name" value="Carb_Metab_Trans_Reg"/>
</dbReference>
<feature type="domain" description="Xylanolytic transcriptional activator regulatory" evidence="4">
    <location>
        <begin position="705"/>
        <end position="913"/>
    </location>
</feature>
<evidence type="ECO:0000313" key="6">
    <source>
        <dbReference type="EMBL" id="RGP68721.1"/>
    </source>
</evidence>
<gene>
    <name evidence="6" type="ORF">FSPOR_5192</name>
</gene>
<dbReference type="AlphaFoldDB" id="A0A395S8I5"/>
<evidence type="ECO:0000256" key="3">
    <source>
        <dbReference type="SAM" id="MobiDB-lite"/>
    </source>
</evidence>
<dbReference type="CDD" id="cd12148">
    <property type="entry name" value="fungal_TF_MHR"/>
    <property type="match status" value="1"/>
</dbReference>
<dbReference type="SMART" id="SM00248">
    <property type="entry name" value="ANK"/>
    <property type="match status" value="2"/>
</dbReference>